<keyword evidence="2" id="KW-1185">Reference proteome</keyword>
<comment type="caution">
    <text evidence="1">The sequence shown here is derived from an EMBL/GenBank/DDBJ whole genome shotgun (WGS) entry which is preliminary data.</text>
</comment>
<name>A0A4Z2EAK9_9TELE</name>
<organism evidence="1 2">
    <name type="scientific">Liparis tanakae</name>
    <name type="common">Tanaka's snailfish</name>
    <dbReference type="NCBI Taxonomy" id="230148"/>
    <lineage>
        <taxon>Eukaryota</taxon>
        <taxon>Metazoa</taxon>
        <taxon>Chordata</taxon>
        <taxon>Craniata</taxon>
        <taxon>Vertebrata</taxon>
        <taxon>Euteleostomi</taxon>
        <taxon>Actinopterygii</taxon>
        <taxon>Neopterygii</taxon>
        <taxon>Teleostei</taxon>
        <taxon>Neoteleostei</taxon>
        <taxon>Acanthomorphata</taxon>
        <taxon>Eupercaria</taxon>
        <taxon>Perciformes</taxon>
        <taxon>Cottioidei</taxon>
        <taxon>Cottales</taxon>
        <taxon>Liparidae</taxon>
        <taxon>Liparis</taxon>
    </lineage>
</organism>
<evidence type="ECO:0000313" key="2">
    <source>
        <dbReference type="Proteomes" id="UP000314294"/>
    </source>
</evidence>
<dbReference type="OrthoDB" id="10256089at2759"/>
<dbReference type="Proteomes" id="UP000314294">
    <property type="component" value="Unassembled WGS sequence"/>
</dbReference>
<proteinExistence type="predicted"/>
<dbReference type="EMBL" id="SRLO01011522">
    <property type="protein sequence ID" value="TNN25848.1"/>
    <property type="molecule type" value="Genomic_DNA"/>
</dbReference>
<evidence type="ECO:0000313" key="1">
    <source>
        <dbReference type="EMBL" id="TNN25848.1"/>
    </source>
</evidence>
<dbReference type="AlphaFoldDB" id="A0A4Z2EAK9"/>
<gene>
    <name evidence="1" type="primary">Kalrn_5</name>
    <name evidence="1" type="ORF">EYF80_064020</name>
</gene>
<sequence length="137" mass="14958">MCWCGGCYSVPDRVCVCVCVCVCPQFLSEVEAWCKVCNEGGLPTEMQELEIAIHRHQSLYEQVTQAYTEVSQDGKALLDVLQRPLSPGNSESLTATANYSKAVSVLKETHTQVQRASGSRYLTPVCEPGPLHPGRGP</sequence>
<accession>A0A4Z2EAK9</accession>
<reference evidence="1 2" key="1">
    <citation type="submission" date="2019-03" db="EMBL/GenBank/DDBJ databases">
        <title>First draft genome of Liparis tanakae, snailfish: a comprehensive survey of snailfish specific genes.</title>
        <authorList>
            <person name="Kim W."/>
            <person name="Song I."/>
            <person name="Jeong J.-H."/>
            <person name="Kim D."/>
            <person name="Kim S."/>
            <person name="Ryu S."/>
            <person name="Song J.Y."/>
            <person name="Lee S.K."/>
        </authorList>
    </citation>
    <scope>NUCLEOTIDE SEQUENCE [LARGE SCALE GENOMIC DNA]</scope>
    <source>
        <tissue evidence="1">Muscle</tissue>
    </source>
</reference>
<protein>
    <submittedName>
        <fullName evidence="1">Kalirin</fullName>
    </submittedName>
</protein>